<dbReference type="OrthoDB" id="9790370at2"/>
<evidence type="ECO:0000256" key="10">
    <source>
        <dbReference type="SAM" id="MobiDB-lite"/>
    </source>
</evidence>
<dbReference type="GO" id="GO:0005886">
    <property type="term" value="C:plasma membrane"/>
    <property type="evidence" value="ECO:0007669"/>
    <property type="project" value="UniProtKB-SubCell"/>
</dbReference>
<dbReference type="Gene3D" id="3.40.50.11690">
    <property type="entry name" value="Cell division protein FtsQ/DivIB"/>
    <property type="match status" value="1"/>
</dbReference>
<keyword evidence="13" id="KW-1185">Reference proteome</keyword>
<dbReference type="PANTHER" id="PTHR35851:SF1">
    <property type="entry name" value="CELL DIVISION PROTEIN FTSQ"/>
    <property type="match status" value="1"/>
</dbReference>
<comment type="similarity">
    <text evidence="9">Belongs to the FtsQ/DivIB family. FtsQ subfamily.</text>
</comment>
<evidence type="ECO:0000313" key="13">
    <source>
        <dbReference type="Proteomes" id="UP000265509"/>
    </source>
</evidence>
<evidence type="ECO:0000256" key="8">
    <source>
        <dbReference type="ARBA" id="ARBA00023306"/>
    </source>
</evidence>
<dbReference type="InterPro" id="IPR026579">
    <property type="entry name" value="FtsQ"/>
</dbReference>
<feature type="transmembrane region" description="Helical" evidence="9">
    <location>
        <begin position="71"/>
        <end position="89"/>
    </location>
</feature>
<reference evidence="12 13" key="1">
    <citation type="submission" date="2018-07" db="EMBL/GenBank/DDBJ databases">
        <title>Halioglobus sp. genome submission.</title>
        <authorList>
            <person name="Ye M.-Q."/>
            <person name="Du Z.-J."/>
        </authorList>
    </citation>
    <scope>NUCLEOTIDE SEQUENCE [LARGE SCALE GENOMIC DNA]</scope>
    <source>
        <strain evidence="12 13">U0301</strain>
    </source>
</reference>
<dbReference type="Pfam" id="PF03799">
    <property type="entry name" value="FtsQ_DivIB_C"/>
    <property type="match status" value="1"/>
</dbReference>
<comment type="function">
    <text evidence="9">Essential cell division protein. May link together the upstream cell division proteins, which are predominantly cytoplasmic, with the downstream cell division proteins, which are predominantly periplasmic. May control correct divisome assembly.</text>
</comment>
<feature type="region of interest" description="Disordered" evidence="10">
    <location>
        <begin position="1"/>
        <end position="50"/>
    </location>
</feature>
<dbReference type="Gene3D" id="3.10.20.310">
    <property type="entry name" value="membrane protein fhac"/>
    <property type="match status" value="1"/>
</dbReference>
<keyword evidence="6 9" id="KW-1133">Transmembrane helix</keyword>
<dbReference type="GO" id="GO:0032153">
    <property type="term" value="C:cell division site"/>
    <property type="evidence" value="ECO:0007669"/>
    <property type="project" value="UniProtKB-UniRule"/>
</dbReference>
<dbReference type="HAMAP" id="MF_00911">
    <property type="entry name" value="FtsQ_subfam"/>
    <property type="match status" value="1"/>
</dbReference>
<keyword evidence="5 9" id="KW-0812">Transmembrane</keyword>
<keyword evidence="7 9" id="KW-0472">Membrane</keyword>
<evidence type="ECO:0000256" key="5">
    <source>
        <dbReference type="ARBA" id="ARBA00022692"/>
    </source>
</evidence>
<evidence type="ECO:0000256" key="4">
    <source>
        <dbReference type="ARBA" id="ARBA00022618"/>
    </source>
</evidence>
<evidence type="ECO:0000313" key="12">
    <source>
        <dbReference type="EMBL" id="RLQ23730.1"/>
    </source>
</evidence>
<organism evidence="12 13">
    <name type="scientific">Seongchinamella sediminis</name>
    <dbReference type="NCBI Taxonomy" id="2283635"/>
    <lineage>
        <taxon>Bacteria</taxon>
        <taxon>Pseudomonadati</taxon>
        <taxon>Pseudomonadota</taxon>
        <taxon>Gammaproteobacteria</taxon>
        <taxon>Cellvibrionales</taxon>
        <taxon>Halieaceae</taxon>
        <taxon>Seongchinamella</taxon>
    </lineage>
</organism>
<feature type="domain" description="POTRA" evidence="11">
    <location>
        <begin position="94"/>
        <end position="163"/>
    </location>
</feature>
<dbReference type="InterPro" id="IPR045335">
    <property type="entry name" value="FtsQ_C_sf"/>
</dbReference>
<dbReference type="InterPro" id="IPR034746">
    <property type="entry name" value="POTRA"/>
</dbReference>
<comment type="caution">
    <text evidence="12">The sequence shown here is derived from an EMBL/GenBank/DDBJ whole genome shotgun (WGS) entry which is preliminary data.</text>
</comment>
<evidence type="ECO:0000256" key="7">
    <source>
        <dbReference type="ARBA" id="ARBA00023136"/>
    </source>
</evidence>
<dbReference type="AlphaFoldDB" id="A0A3L7E4C5"/>
<keyword evidence="4 9" id="KW-0132">Cell division</keyword>
<protein>
    <recommendedName>
        <fullName evidence="9">Cell division protein FtsQ</fullName>
    </recommendedName>
</protein>
<proteinExistence type="inferred from homology"/>
<dbReference type="Proteomes" id="UP000265509">
    <property type="component" value="Unassembled WGS sequence"/>
</dbReference>
<keyword evidence="3 9" id="KW-0997">Cell inner membrane</keyword>
<comment type="subcellular location">
    <subcellularLocation>
        <location evidence="9">Cell inner membrane</location>
        <topology evidence="9">Single-pass type II membrane protein</topology>
    </subcellularLocation>
    <subcellularLocation>
        <location evidence="1">Membrane</location>
    </subcellularLocation>
    <text evidence="9">Localizes to the division septum.</text>
</comment>
<gene>
    <name evidence="9" type="primary">ftsQ</name>
    <name evidence="12" type="ORF">DWB85_00835</name>
</gene>
<name>A0A3L7E4C5_9GAMM</name>
<dbReference type="Pfam" id="PF08478">
    <property type="entry name" value="POTRA_1"/>
    <property type="match status" value="1"/>
</dbReference>
<dbReference type="GO" id="GO:0090529">
    <property type="term" value="P:cell septum assembly"/>
    <property type="evidence" value="ECO:0007669"/>
    <property type="project" value="InterPro"/>
</dbReference>
<evidence type="ECO:0000256" key="3">
    <source>
        <dbReference type="ARBA" id="ARBA00022519"/>
    </source>
</evidence>
<comment type="subunit">
    <text evidence="9">Part of a complex composed of FtsB, FtsL and FtsQ.</text>
</comment>
<evidence type="ECO:0000256" key="2">
    <source>
        <dbReference type="ARBA" id="ARBA00022475"/>
    </source>
</evidence>
<evidence type="ECO:0000256" key="6">
    <source>
        <dbReference type="ARBA" id="ARBA00022989"/>
    </source>
</evidence>
<evidence type="ECO:0000256" key="9">
    <source>
        <dbReference type="HAMAP-Rule" id="MF_00911"/>
    </source>
</evidence>
<dbReference type="InterPro" id="IPR013685">
    <property type="entry name" value="POTRA_FtsQ_type"/>
</dbReference>
<evidence type="ECO:0000256" key="1">
    <source>
        <dbReference type="ARBA" id="ARBA00004370"/>
    </source>
</evidence>
<accession>A0A3L7E4C5</accession>
<dbReference type="InterPro" id="IPR005548">
    <property type="entry name" value="Cell_div_FtsQ/DivIB_C"/>
</dbReference>
<sequence>MGVAIKLPQLRLRHSERPAPAKRKRKPAAPGHEAPAASRRQRHGAAKGATRKVAAAAAEKQPRNFRWLNRILILLGVGVVSIAALQAYITLQSIPVERITVTGELEHTRTAAVQDMVYPALAGGFLGADLGRVQQQLEGLPWIRQASVRRVWPNALEIHVVEQLPIARWGEQGFLNHEGEVFRPSQRKAWQTLPVLSGPEGQAPALMRNYQRLVDLLKPMGLSLSALAVDDRAQMTATLSGGQLLKIGGVDFLERMNRFKTVYRAELAAQMENIESIDLRYERGLAVALRPTAADTDATGENDKA</sequence>
<keyword evidence="2 9" id="KW-1003">Cell membrane</keyword>
<dbReference type="PANTHER" id="PTHR35851">
    <property type="entry name" value="CELL DIVISION PROTEIN FTSQ"/>
    <property type="match status" value="1"/>
</dbReference>
<keyword evidence="8 9" id="KW-0131">Cell cycle</keyword>
<dbReference type="PROSITE" id="PS51779">
    <property type="entry name" value="POTRA"/>
    <property type="match status" value="1"/>
</dbReference>
<dbReference type="EMBL" id="QRAN01000001">
    <property type="protein sequence ID" value="RLQ23730.1"/>
    <property type="molecule type" value="Genomic_DNA"/>
</dbReference>
<dbReference type="GO" id="GO:0043093">
    <property type="term" value="P:FtsZ-dependent cytokinesis"/>
    <property type="evidence" value="ECO:0007669"/>
    <property type="project" value="UniProtKB-UniRule"/>
</dbReference>
<evidence type="ECO:0000259" key="11">
    <source>
        <dbReference type="PROSITE" id="PS51779"/>
    </source>
</evidence>